<gene>
    <name evidence="2" type="ORF">C496_23401</name>
</gene>
<dbReference type="Proteomes" id="UP000011599">
    <property type="component" value="Unassembled WGS sequence"/>
</dbReference>
<feature type="compositionally biased region" description="Polar residues" evidence="1">
    <location>
        <begin position="1"/>
        <end position="23"/>
    </location>
</feature>
<dbReference type="RefSeq" id="WP_006092996.1">
    <property type="nucleotide sequence ID" value="NZ_AOHW01000056.1"/>
</dbReference>
<dbReference type="AlphaFoldDB" id="L9VEF8"/>
<keyword evidence="3" id="KW-1185">Reference proteome</keyword>
<dbReference type="STRING" id="1114856.GCA_000383975_04661"/>
<dbReference type="PATRIC" id="fig|1114856.3.peg.4829"/>
<protein>
    <submittedName>
        <fullName evidence="2">Uncharacterized protein</fullName>
    </submittedName>
</protein>
<accession>L9VEF8</accession>
<evidence type="ECO:0000256" key="1">
    <source>
        <dbReference type="SAM" id="MobiDB-lite"/>
    </source>
</evidence>
<reference evidence="2 3" key="1">
    <citation type="journal article" date="2014" name="PLoS Genet.">
        <title>Phylogenetically driven sequencing of extremely halophilic archaea reveals strategies for static and dynamic osmo-response.</title>
        <authorList>
            <person name="Becker E.A."/>
            <person name="Seitzer P.M."/>
            <person name="Tritt A."/>
            <person name="Larsen D."/>
            <person name="Krusor M."/>
            <person name="Yao A.I."/>
            <person name="Wu D."/>
            <person name="Madern D."/>
            <person name="Eisen J.A."/>
            <person name="Darling A.E."/>
            <person name="Facciotti M.T."/>
        </authorList>
    </citation>
    <scope>NUCLEOTIDE SEQUENCE [LARGE SCALE GENOMIC DNA]</scope>
    <source>
        <strain evidence="2 3">GA33</strain>
    </source>
</reference>
<organism evidence="2 3">
    <name type="scientific">Natronorubrum tibetense GA33</name>
    <dbReference type="NCBI Taxonomy" id="1114856"/>
    <lineage>
        <taxon>Archaea</taxon>
        <taxon>Methanobacteriati</taxon>
        <taxon>Methanobacteriota</taxon>
        <taxon>Stenosarchaea group</taxon>
        <taxon>Halobacteria</taxon>
        <taxon>Halobacteriales</taxon>
        <taxon>Natrialbaceae</taxon>
        <taxon>Natronorubrum</taxon>
    </lineage>
</organism>
<name>L9VEF8_9EURY</name>
<evidence type="ECO:0000313" key="3">
    <source>
        <dbReference type="Proteomes" id="UP000011599"/>
    </source>
</evidence>
<dbReference type="EMBL" id="AOHW01000056">
    <property type="protein sequence ID" value="ELY35575.1"/>
    <property type="molecule type" value="Genomic_DNA"/>
</dbReference>
<feature type="region of interest" description="Disordered" evidence="1">
    <location>
        <begin position="1"/>
        <end position="35"/>
    </location>
</feature>
<evidence type="ECO:0000313" key="2">
    <source>
        <dbReference type="EMBL" id="ELY35575.1"/>
    </source>
</evidence>
<proteinExistence type="predicted"/>
<comment type="caution">
    <text evidence="2">The sequence shown here is derived from an EMBL/GenBank/DDBJ whole genome shotgun (WGS) entry which is preliminary data.</text>
</comment>
<sequence length="64" mass="6750">MSTRRPTGSRSSYRPTPSGQPTHTLEPRTTDGLLDGARDHEVGVIEVGVTVTATYTIAPTGAEP</sequence>